<dbReference type="InterPro" id="IPR003439">
    <property type="entry name" value="ABC_transporter-like_ATP-bd"/>
</dbReference>
<feature type="domain" description="ABC transporter" evidence="3">
    <location>
        <begin position="2"/>
        <end position="191"/>
    </location>
</feature>
<dbReference type="PROSITE" id="PS00211">
    <property type="entry name" value="ABC_TRANSPORTER_1"/>
    <property type="match status" value="1"/>
</dbReference>
<dbReference type="GO" id="GO:0016887">
    <property type="term" value="F:ATP hydrolysis activity"/>
    <property type="evidence" value="ECO:0007669"/>
    <property type="project" value="InterPro"/>
</dbReference>
<proteinExistence type="predicted"/>
<dbReference type="GO" id="GO:0016020">
    <property type="term" value="C:membrane"/>
    <property type="evidence" value="ECO:0007669"/>
    <property type="project" value="InterPro"/>
</dbReference>
<dbReference type="PANTHER" id="PTHR19229">
    <property type="entry name" value="ATP-BINDING CASSETTE TRANSPORTER SUBFAMILY A ABCA"/>
    <property type="match status" value="1"/>
</dbReference>
<evidence type="ECO:0000256" key="1">
    <source>
        <dbReference type="ARBA" id="ARBA00022448"/>
    </source>
</evidence>
<dbReference type="PROSITE" id="PS50893">
    <property type="entry name" value="ABC_TRANSPORTER_2"/>
    <property type="match status" value="1"/>
</dbReference>
<dbReference type="InterPro" id="IPR017871">
    <property type="entry name" value="ABC_transporter-like_CS"/>
</dbReference>
<dbReference type="AlphaFoldDB" id="A0A1Y1ZX08"/>
<dbReference type="OrthoDB" id="6500128at2759"/>
<accession>A0A1Y1ZX08</accession>
<evidence type="ECO:0000313" key="4">
    <source>
        <dbReference type="EMBL" id="ORY14730.1"/>
    </source>
</evidence>
<dbReference type="GO" id="GO:0005524">
    <property type="term" value="F:ATP binding"/>
    <property type="evidence" value="ECO:0007669"/>
    <property type="project" value="InterPro"/>
</dbReference>
<keyword evidence="5" id="KW-1185">Reference proteome</keyword>
<organism evidence="4 5">
    <name type="scientific">Neocallimastix californiae</name>
    <dbReference type="NCBI Taxonomy" id="1754190"/>
    <lineage>
        <taxon>Eukaryota</taxon>
        <taxon>Fungi</taxon>
        <taxon>Fungi incertae sedis</taxon>
        <taxon>Chytridiomycota</taxon>
        <taxon>Chytridiomycota incertae sedis</taxon>
        <taxon>Neocallimastigomycetes</taxon>
        <taxon>Neocallimastigales</taxon>
        <taxon>Neocallimastigaceae</taxon>
        <taxon>Neocallimastix</taxon>
    </lineage>
</organism>
<dbReference type="SUPFAM" id="SSF52540">
    <property type="entry name" value="P-loop containing nucleoside triphosphate hydrolases"/>
    <property type="match status" value="1"/>
</dbReference>
<comment type="caution">
    <text evidence="4">The sequence shown here is derived from an EMBL/GenBank/DDBJ whole genome shotgun (WGS) entry which is preliminary data.</text>
</comment>
<dbReference type="GO" id="GO:0140359">
    <property type="term" value="F:ABC-type transporter activity"/>
    <property type="evidence" value="ECO:0007669"/>
    <property type="project" value="InterPro"/>
</dbReference>
<dbReference type="InterPro" id="IPR027417">
    <property type="entry name" value="P-loop_NTPase"/>
</dbReference>
<dbReference type="InterPro" id="IPR026082">
    <property type="entry name" value="ABCA"/>
</dbReference>
<dbReference type="STRING" id="1754190.A0A1Y1ZX08"/>
<dbReference type="Pfam" id="PF00005">
    <property type="entry name" value="ABC_tran"/>
    <property type="match status" value="1"/>
</dbReference>
<evidence type="ECO:0000259" key="3">
    <source>
        <dbReference type="PROSITE" id="PS50893"/>
    </source>
</evidence>
<dbReference type="Proteomes" id="UP000193920">
    <property type="component" value="Unassembled WGS sequence"/>
</dbReference>
<evidence type="ECO:0000313" key="5">
    <source>
        <dbReference type="Proteomes" id="UP000193920"/>
    </source>
</evidence>
<keyword evidence="2" id="KW-0677">Repeat</keyword>
<dbReference type="GO" id="GO:0005319">
    <property type="term" value="F:lipid transporter activity"/>
    <property type="evidence" value="ECO:0007669"/>
    <property type="project" value="TreeGrafter"/>
</dbReference>
<protein>
    <recommendedName>
        <fullName evidence="3">ABC transporter domain-containing protein</fullName>
    </recommendedName>
</protein>
<evidence type="ECO:0000256" key="2">
    <source>
        <dbReference type="ARBA" id="ARBA00022737"/>
    </source>
</evidence>
<dbReference type="EMBL" id="MCOG01000347">
    <property type="protein sequence ID" value="ORY14730.1"/>
    <property type="molecule type" value="Genomic_DNA"/>
</dbReference>
<gene>
    <name evidence="4" type="ORF">LY90DRAFT_517999</name>
</gene>
<name>A0A1Y1ZX08_9FUNG</name>
<sequence>MVQKKQLLLMLWLVLLKQLMAIFISMGQVFLKISIIFVRILEFVLKQTLFMTDLTVEDHINFLSNLKNVKVNVDEILKELDLLPQKKLKTSKLSGGQKRKLCIGIATLGNPKYILLDEPTTGLDPLSRRKIWELLLKKKEGRVIFLTTHYMDEADILADRRLILNNGKICCLGTRLYLKNHFNMKYNLDVETKEKEKINKVIKSYLPEATYISNEETEDIESYNEFYTWRLPLNSSDRFAPILNELDRLSGSVINKYAFSLPTLEELFIHLEDDITFNEDTNKDENNDEMVNSD</sequence>
<keyword evidence="1" id="KW-0813">Transport</keyword>
<reference evidence="4 5" key="1">
    <citation type="submission" date="2016-08" db="EMBL/GenBank/DDBJ databases">
        <title>A Parts List for Fungal Cellulosomes Revealed by Comparative Genomics.</title>
        <authorList>
            <consortium name="DOE Joint Genome Institute"/>
            <person name="Haitjema C.H."/>
            <person name="Gilmore S.P."/>
            <person name="Henske J.K."/>
            <person name="Solomon K.V."/>
            <person name="De Groot R."/>
            <person name="Kuo A."/>
            <person name="Mondo S.J."/>
            <person name="Salamov A.A."/>
            <person name="Labutti K."/>
            <person name="Zhao Z."/>
            <person name="Chiniquy J."/>
            <person name="Barry K."/>
            <person name="Brewer H.M."/>
            <person name="Purvine S.O."/>
            <person name="Wright A.T."/>
            <person name="Boxma B."/>
            <person name="Van Alen T."/>
            <person name="Hackstein J.H."/>
            <person name="Baker S.E."/>
            <person name="Grigoriev I.V."/>
            <person name="O'Malley M.A."/>
        </authorList>
    </citation>
    <scope>NUCLEOTIDE SEQUENCE [LARGE SCALE GENOMIC DNA]</scope>
    <source>
        <strain evidence="4 5">G1</strain>
    </source>
</reference>
<dbReference type="PANTHER" id="PTHR19229:SF36">
    <property type="entry name" value="ATP-BINDING CASSETTE SUB-FAMILY A MEMBER 2"/>
    <property type="match status" value="1"/>
</dbReference>
<dbReference type="Gene3D" id="3.40.50.300">
    <property type="entry name" value="P-loop containing nucleotide triphosphate hydrolases"/>
    <property type="match status" value="1"/>
</dbReference>